<dbReference type="EMBL" id="JXJN01021058">
    <property type="status" value="NOT_ANNOTATED_CDS"/>
    <property type="molecule type" value="Genomic_DNA"/>
</dbReference>
<organism evidence="1 2">
    <name type="scientific">Glossina palpalis gambiensis</name>
    <dbReference type="NCBI Taxonomy" id="67801"/>
    <lineage>
        <taxon>Eukaryota</taxon>
        <taxon>Metazoa</taxon>
        <taxon>Ecdysozoa</taxon>
        <taxon>Arthropoda</taxon>
        <taxon>Hexapoda</taxon>
        <taxon>Insecta</taxon>
        <taxon>Pterygota</taxon>
        <taxon>Neoptera</taxon>
        <taxon>Endopterygota</taxon>
        <taxon>Diptera</taxon>
        <taxon>Brachycera</taxon>
        <taxon>Muscomorpha</taxon>
        <taxon>Hippoboscoidea</taxon>
        <taxon>Glossinidae</taxon>
        <taxon>Glossina</taxon>
    </lineage>
</organism>
<evidence type="ECO:0000313" key="2">
    <source>
        <dbReference type="Proteomes" id="UP000092460"/>
    </source>
</evidence>
<proteinExistence type="predicted"/>
<dbReference type="EnsemblMetazoa" id="GPPI041347-RA">
    <property type="protein sequence ID" value="GPPI041347-PA"/>
    <property type="gene ID" value="GPPI041347"/>
</dbReference>
<sequence length="218" mass="24802">MFFAGNVLRIMKIEREGTNFKLKNSAFCLLEINKYLFSVAAMPGQYMLLSENFETDLYYIKKKLCRIFHQIISHGKHELFGSELLSLDMHTFNVVAIQPAAHFIFYQFLFVLVNIGTDFLKDQICTLNISTISHHVRGILIELAIYAIQMITNHLLLASTLKDECVIARFLSLADFSCSQSSAYHYENLAHPSIKGNSEITVSLSIARCASNGWNKFC</sequence>
<name>A0A1B0BV30_9MUSC</name>
<keyword evidence="2" id="KW-1185">Reference proteome</keyword>
<protein>
    <submittedName>
        <fullName evidence="1">Uncharacterized protein</fullName>
    </submittedName>
</protein>
<reference evidence="1" key="2">
    <citation type="submission" date="2020-05" db="UniProtKB">
        <authorList>
            <consortium name="EnsemblMetazoa"/>
        </authorList>
    </citation>
    <scope>IDENTIFICATION</scope>
    <source>
        <strain evidence="1">IAEA</strain>
    </source>
</reference>
<accession>A0A1B0BV30</accession>
<dbReference type="EMBL" id="JXJN01021056">
    <property type="status" value="NOT_ANNOTATED_CDS"/>
    <property type="molecule type" value="Genomic_DNA"/>
</dbReference>
<dbReference type="EMBL" id="JXJN01021057">
    <property type="status" value="NOT_ANNOTATED_CDS"/>
    <property type="molecule type" value="Genomic_DNA"/>
</dbReference>
<dbReference type="VEuPathDB" id="VectorBase:GPPI041347"/>
<reference evidence="2" key="1">
    <citation type="submission" date="2015-01" db="EMBL/GenBank/DDBJ databases">
        <authorList>
            <person name="Aksoy S."/>
            <person name="Warren W."/>
            <person name="Wilson R.K."/>
        </authorList>
    </citation>
    <scope>NUCLEOTIDE SEQUENCE [LARGE SCALE GENOMIC DNA]</scope>
    <source>
        <strain evidence="2">IAEA</strain>
    </source>
</reference>
<dbReference type="Proteomes" id="UP000092460">
    <property type="component" value="Unassembled WGS sequence"/>
</dbReference>
<dbReference type="AlphaFoldDB" id="A0A1B0BV30"/>
<evidence type="ECO:0000313" key="1">
    <source>
        <dbReference type="EnsemblMetazoa" id="GPPI041347-PA"/>
    </source>
</evidence>